<evidence type="ECO:0000256" key="14">
    <source>
        <dbReference type="SAM" id="Phobius"/>
    </source>
</evidence>
<keyword evidence="11 14" id="KW-1133">Transmembrane helix</keyword>
<evidence type="ECO:0000256" key="12">
    <source>
        <dbReference type="ARBA" id="ARBA00023136"/>
    </source>
</evidence>
<dbReference type="Proteomes" id="UP000001784">
    <property type="component" value="Chromosome"/>
</dbReference>
<evidence type="ECO:0000256" key="4">
    <source>
        <dbReference type="ARBA" id="ARBA00022519"/>
    </source>
</evidence>
<dbReference type="FunCoup" id="A0LLG5">
    <property type="interactions" value="346"/>
</dbReference>
<keyword evidence="8" id="KW-0378">Hydrolase</keyword>
<keyword evidence="6" id="KW-0645">Protease</keyword>
<feature type="domain" description="Penicillin-binding protein dimerisation" evidence="16">
    <location>
        <begin position="91"/>
        <end position="260"/>
    </location>
</feature>
<evidence type="ECO:0000256" key="5">
    <source>
        <dbReference type="ARBA" id="ARBA00022645"/>
    </source>
</evidence>
<dbReference type="GO" id="GO:0006508">
    <property type="term" value="P:proteolysis"/>
    <property type="evidence" value="ECO:0007669"/>
    <property type="project" value="UniProtKB-KW"/>
</dbReference>
<dbReference type="HOGENOM" id="CLU_009289_1_2_7"/>
<dbReference type="GO" id="GO:0016757">
    <property type="term" value="F:glycosyltransferase activity"/>
    <property type="evidence" value="ECO:0007669"/>
    <property type="project" value="UniProtKB-KW"/>
</dbReference>
<keyword evidence="3" id="KW-1003">Cell membrane</keyword>
<dbReference type="InterPro" id="IPR012338">
    <property type="entry name" value="Beta-lactam/transpept-like"/>
</dbReference>
<evidence type="ECO:0000256" key="2">
    <source>
        <dbReference type="ARBA" id="ARBA00004236"/>
    </source>
</evidence>
<feature type="transmembrane region" description="Helical" evidence="14">
    <location>
        <begin position="48"/>
        <end position="67"/>
    </location>
</feature>
<dbReference type="GO" id="GO:0005886">
    <property type="term" value="C:plasma membrane"/>
    <property type="evidence" value="ECO:0007669"/>
    <property type="project" value="UniProtKB-SubCell"/>
</dbReference>
<dbReference type="AlphaFoldDB" id="A0LLG5"/>
<evidence type="ECO:0000256" key="8">
    <source>
        <dbReference type="ARBA" id="ARBA00022801"/>
    </source>
</evidence>
<evidence type="ECO:0000256" key="3">
    <source>
        <dbReference type="ARBA" id="ARBA00022475"/>
    </source>
</evidence>
<dbReference type="Gene3D" id="3.30.1390.30">
    <property type="entry name" value="Penicillin-binding protein 2a, domain 3"/>
    <property type="match status" value="1"/>
</dbReference>
<dbReference type="GO" id="GO:0008658">
    <property type="term" value="F:penicillin binding"/>
    <property type="evidence" value="ECO:0007669"/>
    <property type="project" value="InterPro"/>
</dbReference>
<keyword evidence="4" id="KW-0997">Cell inner membrane</keyword>
<keyword evidence="10" id="KW-0573">Peptidoglycan synthesis</keyword>
<evidence type="ECO:0000256" key="10">
    <source>
        <dbReference type="ARBA" id="ARBA00022984"/>
    </source>
</evidence>
<dbReference type="NCBIfam" id="TIGR03423">
    <property type="entry name" value="pbp2_mrdA"/>
    <property type="match status" value="1"/>
</dbReference>
<comment type="subcellular location">
    <subcellularLocation>
        <location evidence="2">Cell membrane</location>
    </subcellularLocation>
    <subcellularLocation>
        <location evidence="1">Membrane</location>
        <topology evidence="1">Single-pass membrane protein</topology>
    </subcellularLocation>
</comment>
<dbReference type="GO" id="GO:0009252">
    <property type="term" value="P:peptidoglycan biosynthetic process"/>
    <property type="evidence" value="ECO:0007669"/>
    <property type="project" value="UniProtKB-KW"/>
</dbReference>
<proteinExistence type="predicted"/>
<keyword evidence="12 14" id="KW-0472">Membrane</keyword>
<dbReference type="Pfam" id="PF03717">
    <property type="entry name" value="PBP_dimer"/>
    <property type="match status" value="1"/>
</dbReference>
<dbReference type="InterPro" id="IPR050515">
    <property type="entry name" value="Beta-lactam/transpept"/>
</dbReference>
<evidence type="ECO:0000256" key="11">
    <source>
        <dbReference type="ARBA" id="ARBA00022989"/>
    </source>
</evidence>
<dbReference type="eggNOG" id="COG0768">
    <property type="taxonomic scope" value="Bacteria"/>
</dbReference>
<dbReference type="Pfam" id="PF00905">
    <property type="entry name" value="Transpeptidase"/>
    <property type="match status" value="1"/>
</dbReference>
<accession>A0LLG5</accession>
<gene>
    <name evidence="17" type="ordered locus">Sfum_2589</name>
</gene>
<evidence type="ECO:0000256" key="7">
    <source>
        <dbReference type="ARBA" id="ARBA00022692"/>
    </source>
</evidence>
<dbReference type="EC" id="2.4.1.129" evidence="17"/>
<keyword evidence="7 14" id="KW-0812">Transmembrane</keyword>
<evidence type="ECO:0000313" key="18">
    <source>
        <dbReference type="Proteomes" id="UP000001784"/>
    </source>
</evidence>
<evidence type="ECO:0000259" key="16">
    <source>
        <dbReference type="Pfam" id="PF03717"/>
    </source>
</evidence>
<evidence type="ECO:0000256" key="6">
    <source>
        <dbReference type="ARBA" id="ARBA00022670"/>
    </source>
</evidence>
<feature type="domain" description="Penicillin-binding protein transpeptidase" evidence="15">
    <location>
        <begin position="294"/>
        <end position="632"/>
    </location>
</feature>
<dbReference type="GO" id="GO:0009002">
    <property type="term" value="F:serine-type D-Ala-D-Ala carboxypeptidase activity"/>
    <property type="evidence" value="ECO:0007669"/>
    <property type="project" value="InterPro"/>
</dbReference>
<dbReference type="SUPFAM" id="SSF56519">
    <property type="entry name" value="Penicillin binding protein dimerisation domain"/>
    <property type="match status" value="1"/>
</dbReference>
<dbReference type="SUPFAM" id="SSF56601">
    <property type="entry name" value="beta-lactamase/transpeptidase-like"/>
    <property type="match status" value="1"/>
</dbReference>
<reference evidence="17 18" key="1">
    <citation type="submission" date="2006-10" db="EMBL/GenBank/DDBJ databases">
        <title>Complete sequence of Syntrophobacter fumaroxidans MPOB.</title>
        <authorList>
            <consortium name="US DOE Joint Genome Institute"/>
            <person name="Copeland A."/>
            <person name="Lucas S."/>
            <person name="Lapidus A."/>
            <person name="Barry K."/>
            <person name="Detter J.C."/>
            <person name="Glavina del Rio T."/>
            <person name="Hammon N."/>
            <person name="Israni S."/>
            <person name="Pitluck S."/>
            <person name="Goltsman E.G."/>
            <person name="Martinez M."/>
            <person name="Schmutz J."/>
            <person name="Larimer F."/>
            <person name="Land M."/>
            <person name="Hauser L."/>
            <person name="Kyrpides N."/>
            <person name="Kim E."/>
            <person name="Boone D.R."/>
            <person name="Brockman F."/>
            <person name="Culley D."/>
            <person name="Ferry J."/>
            <person name="Gunsalus R."/>
            <person name="McInerney M.J."/>
            <person name="Morrison M."/>
            <person name="Plugge C."/>
            <person name="Rohlin L."/>
            <person name="Scholten J."/>
            <person name="Sieber J."/>
            <person name="Stams A.J.M."/>
            <person name="Worm P."/>
            <person name="Henstra A.M."/>
            <person name="Richardson P."/>
        </authorList>
    </citation>
    <scope>NUCLEOTIDE SEQUENCE [LARGE SCALE GENOMIC DNA]</scope>
    <source>
        <strain evidence="18">DSM 10017 / MPOB</strain>
    </source>
</reference>
<dbReference type="FunFam" id="3.40.710.10:FF:000024">
    <property type="entry name" value="Penicillin-binding protein 2"/>
    <property type="match status" value="1"/>
</dbReference>
<evidence type="ECO:0000259" key="15">
    <source>
        <dbReference type="Pfam" id="PF00905"/>
    </source>
</evidence>
<keyword evidence="5" id="KW-0121">Carboxypeptidase</keyword>
<dbReference type="RefSeq" id="WP_011699435.1">
    <property type="nucleotide sequence ID" value="NC_008554.1"/>
</dbReference>
<sequence>MRFSRDGHNVTKIEPWYRRLMNVKKKKADNLQLLNWEMAETASFQKQYIIVAGVMFLILLVYMARMWSLQVLQGATYRYQSENNRIRLEDISAPRGIIFDKNGVPLVENRPAYHVLLIREDVQDLDGTVRELARLLGRTPDELFAVLEANRTTPKFLPIRLAADLDRDALARVEAQRIRLPGVVIQLEPKREYRWNGTAAHLIGYLSEITESDLKQESYQGYVQGEDVGKFGVESAFERFLHGKRGGRQMEVDAIGRRIRLLDELLPIPGRNLWLTVDIELQRLAESLLEGKAGAIVAVDPTSGAILAFACSPTFDQEKFVRGLRKEEWQALSKNPNHPLLNRGSGAAYPPGSTYKAFMALAGLQEGVITPETSFNCPGYYEFAGRRYRCWRDRGHGGMAVERALIQSCDVFFYQTGMRLGVDRIAQYVSMFGLGERTGIGLHGEHPGLVPTSWWKRQAIGVPWQKGETLSISIGQGYDLATPLQMAVGYAAVANGGNLWQPYVVMRVEGSTPVETDEIKGKLRRTIPIAKKHFDLVRKGLLGVVEDDRGTAHAVRDKSFLMAGKTGTAQVVGVADGANRKLLERMAKGKTRDHAWFVGYAPANDPRISVAAIIEHGGHGSSAAAPVVQKVIAAYLKSESAAAPSQ</sequence>
<dbReference type="PANTHER" id="PTHR30627:SF2">
    <property type="entry name" value="PEPTIDOGLYCAN D,D-TRANSPEPTIDASE MRDA"/>
    <property type="match status" value="1"/>
</dbReference>
<dbReference type="GO" id="GO:0071972">
    <property type="term" value="F:peptidoglycan L,D-transpeptidase activity"/>
    <property type="evidence" value="ECO:0007669"/>
    <property type="project" value="TreeGrafter"/>
</dbReference>
<dbReference type="InParanoid" id="A0LLG5"/>
<name>A0LLG5_SYNFM</name>
<evidence type="ECO:0000256" key="13">
    <source>
        <dbReference type="ARBA" id="ARBA00023316"/>
    </source>
</evidence>
<dbReference type="Gene3D" id="3.90.1310.10">
    <property type="entry name" value="Penicillin-binding protein 2a (Domain 2)"/>
    <property type="match status" value="1"/>
</dbReference>
<keyword evidence="9" id="KW-0133">Cell shape</keyword>
<dbReference type="OrthoDB" id="9766847at2"/>
<dbReference type="InterPro" id="IPR001460">
    <property type="entry name" value="PCN-bd_Tpept"/>
</dbReference>
<keyword evidence="17" id="KW-0808">Transferase</keyword>
<dbReference type="Gene3D" id="3.40.710.10">
    <property type="entry name" value="DD-peptidase/beta-lactamase superfamily"/>
    <property type="match status" value="1"/>
</dbReference>
<keyword evidence="13" id="KW-0961">Cell wall biogenesis/degradation</keyword>
<dbReference type="GO" id="GO:0008360">
    <property type="term" value="P:regulation of cell shape"/>
    <property type="evidence" value="ECO:0007669"/>
    <property type="project" value="UniProtKB-KW"/>
</dbReference>
<organism evidence="17 18">
    <name type="scientific">Syntrophobacter fumaroxidans (strain DSM 10017 / MPOB)</name>
    <dbReference type="NCBI Taxonomy" id="335543"/>
    <lineage>
        <taxon>Bacteria</taxon>
        <taxon>Pseudomonadati</taxon>
        <taxon>Thermodesulfobacteriota</taxon>
        <taxon>Syntrophobacteria</taxon>
        <taxon>Syntrophobacterales</taxon>
        <taxon>Syntrophobacteraceae</taxon>
        <taxon>Syntrophobacter</taxon>
    </lineage>
</organism>
<dbReference type="STRING" id="335543.Sfum_2589"/>
<protein>
    <submittedName>
        <fullName evidence="17">Peptidoglycan glycosyltransferase</fullName>
        <ecNumber evidence="17">2.4.1.129</ecNumber>
    </submittedName>
</protein>
<evidence type="ECO:0000256" key="1">
    <source>
        <dbReference type="ARBA" id="ARBA00004167"/>
    </source>
</evidence>
<evidence type="ECO:0000313" key="17">
    <source>
        <dbReference type="EMBL" id="ABK18267.1"/>
    </source>
</evidence>
<keyword evidence="17" id="KW-0328">Glycosyltransferase</keyword>
<dbReference type="EMBL" id="CP000478">
    <property type="protein sequence ID" value="ABK18267.1"/>
    <property type="molecule type" value="Genomic_DNA"/>
</dbReference>
<evidence type="ECO:0000256" key="9">
    <source>
        <dbReference type="ARBA" id="ARBA00022960"/>
    </source>
</evidence>
<keyword evidence="18" id="KW-1185">Reference proteome</keyword>
<dbReference type="PANTHER" id="PTHR30627">
    <property type="entry name" value="PEPTIDOGLYCAN D,D-TRANSPEPTIDASE"/>
    <property type="match status" value="1"/>
</dbReference>
<dbReference type="InterPro" id="IPR017790">
    <property type="entry name" value="Penicillin-binding_protein_2"/>
</dbReference>
<dbReference type="KEGG" id="sfu:Sfum_2589"/>
<dbReference type="InterPro" id="IPR005311">
    <property type="entry name" value="PBP_dimer"/>
</dbReference>
<dbReference type="InterPro" id="IPR036138">
    <property type="entry name" value="PBP_dimer_sf"/>
</dbReference>
<dbReference type="GO" id="GO:0071555">
    <property type="term" value="P:cell wall organization"/>
    <property type="evidence" value="ECO:0007669"/>
    <property type="project" value="UniProtKB-KW"/>
</dbReference>